<sequence>MEETRVCQNCKNSFTIDASDFGFYEKIKVPPPTWCPECRLKRRLSWQGYQILYKRKCDFTGEEVITTHHKDSPYKVYRQDIWWSDKWDPKEHGREIDWSRSFLEQFGELMRDVPLPALYTEHASMVRSDYCNAAAECKDCYLCFRIDYAENCAYLNEVADIKDSIDCSWTRHDQMGYGNVITHSSYQTFFCEDVVGSMNMWFCRSCVGCSDCVGCANLTKKKYHIFNEPYSKEEFQKIFKKYDFGSVESLEKFRKSTMEFLLTQPRKQFNDRNSVNTTGEYVYNSKNVHDSYMVRKAKDCRYCQFLKAGPIADCYDYTEFGERGELIYESCWVGLQVSNIKFSVWNYNASNLEFCFGCHSSNNMFGCVGIKKGEYCILNKRYSKEEYLKITEKLRKQMMEIPYIDKIGRIHKYGEMMPSEISPWAYNESTSMEWFPLGKGKAIKEGFAWRDVEPKDYQDATIRIPKHIRDVKDDIVNEILKCEKCGKNYRLIKMEIDFYRRFNLPIPHNCPLCRDRARTKLLNPIEIHDRKCAKCGKDIKTSWSADKPEIVYCEKCYQAEVY</sequence>
<dbReference type="Proteomes" id="UP000177370">
    <property type="component" value="Unassembled WGS sequence"/>
</dbReference>
<dbReference type="AlphaFoldDB" id="A0A1F6V6S3"/>
<gene>
    <name evidence="1" type="ORF">A2647_04610</name>
</gene>
<accession>A0A1F6V6S3</accession>
<comment type="caution">
    <text evidence="1">The sequence shown here is derived from an EMBL/GenBank/DDBJ whole genome shotgun (WGS) entry which is preliminary data.</text>
</comment>
<name>A0A1F6V6S3_9BACT</name>
<evidence type="ECO:0000313" key="1">
    <source>
        <dbReference type="EMBL" id="OGI65196.1"/>
    </source>
</evidence>
<reference evidence="1 2" key="1">
    <citation type="journal article" date="2016" name="Nat. Commun.">
        <title>Thousands of microbial genomes shed light on interconnected biogeochemical processes in an aquifer system.</title>
        <authorList>
            <person name="Anantharaman K."/>
            <person name="Brown C.T."/>
            <person name="Hug L.A."/>
            <person name="Sharon I."/>
            <person name="Castelle C.J."/>
            <person name="Probst A.J."/>
            <person name="Thomas B.C."/>
            <person name="Singh A."/>
            <person name="Wilkins M.J."/>
            <person name="Karaoz U."/>
            <person name="Brodie E.L."/>
            <person name="Williams K.H."/>
            <person name="Hubbard S.S."/>
            <person name="Banfield J.F."/>
        </authorList>
    </citation>
    <scope>NUCLEOTIDE SEQUENCE [LARGE SCALE GENOMIC DNA]</scope>
</reference>
<proteinExistence type="predicted"/>
<evidence type="ECO:0000313" key="2">
    <source>
        <dbReference type="Proteomes" id="UP000177370"/>
    </source>
</evidence>
<organism evidence="1 2">
    <name type="scientific">Candidatus Nomurabacteria bacterium RIFCSPHIGHO2_01_FULL_40_24b</name>
    <dbReference type="NCBI Taxonomy" id="1801739"/>
    <lineage>
        <taxon>Bacteria</taxon>
        <taxon>Candidatus Nomuraibacteriota</taxon>
    </lineage>
</organism>
<protein>
    <submittedName>
        <fullName evidence="1">Uncharacterized protein</fullName>
    </submittedName>
</protein>
<dbReference type="EMBL" id="MFTP01000022">
    <property type="protein sequence ID" value="OGI65196.1"/>
    <property type="molecule type" value="Genomic_DNA"/>
</dbReference>